<dbReference type="Gene3D" id="3.90.1150.10">
    <property type="entry name" value="Aspartate Aminotransferase, domain 1"/>
    <property type="match status" value="1"/>
</dbReference>
<dbReference type="PANTHER" id="PTHR43586:SF4">
    <property type="entry name" value="ISOPENICILLIN N EPIMERASE"/>
    <property type="match status" value="1"/>
</dbReference>
<name>A0A430AC00_9ENTE</name>
<dbReference type="InterPro" id="IPR015422">
    <property type="entry name" value="PyrdxlP-dep_Trfase_small"/>
</dbReference>
<evidence type="ECO:0000313" key="2">
    <source>
        <dbReference type="EMBL" id="RSU04755.1"/>
    </source>
</evidence>
<feature type="domain" description="Aminotransferase class V" evidence="1">
    <location>
        <begin position="4"/>
        <end position="370"/>
    </location>
</feature>
<dbReference type="Proteomes" id="UP000287101">
    <property type="component" value="Unassembled WGS sequence"/>
</dbReference>
<dbReference type="OrthoDB" id="9804366at2"/>
<dbReference type="InterPro" id="IPR000192">
    <property type="entry name" value="Aminotrans_V_dom"/>
</dbReference>
<dbReference type="PANTHER" id="PTHR43586">
    <property type="entry name" value="CYSTEINE DESULFURASE"/>
    <property type="match status" value="1"/>
</dbReference>
<dbReference type="InterPro" id="IPR010969">
    <property type="entry name" value="Cys_dSase-rel_unknwn_funct"/>
</dbReference>
<comment type="caution">
    <text evidence="2">The sequence shown here is derived from an EMBL/GenBank/DDBJ whole genome shotgun (WGS) entry which is preliminary data.</text>
</comment>
<dbReference type="SUPFAM" id="SSF53383">
    <property type="entry name" value="PLP-dependent transferases"/>
    <property type="match status" value="1"/>
</dbReference>
<dbReference type="GO" id="GO:0003824">
    <property type="term" value="F:catalytic activity"/>
    <property type="evidence" value="ECO:0007669"/>
    <property type="project" value="UniProtKB-ARBA"/>
</dbReference>
<dbReference type="Pfam" id="PF00266">
    <property type="entry name" value="Aminotran_5"/>
    <property type="match status" value="1"/>
</dbReference>
<dbReference type="AlphaFoldDB" id="A0A430AC00"/>
<organism evidence="2 3">
    <name type="scientific">Vagococcus fessus</name>
    <dbReference type="NCBI Taxonomy" id="120370"/>
    <lineage>
        <taxon>Bacteria</taxon>
        <taxon>Bacillati</taxon>
        <taxon>Bacillota</taxon>
        <taxon>Bacilli</taxon>
        <taxon>Lactobacillales</taxon>
        <taxon>Enterococcaceae</taxon>
        <taxon>Vagococcus</taxon>
    </lineage>
</organism>
<proteinExistence type="predicted"/>
<dbReference type="InterPro" id="IPR015424">
    <property type="entry name" value="PyrdxlP-dep_Trfase"/>
</dbReference>
<evidence type="ECO:0000259" key="1">
    <source>
        <dbReference type="Pfam" id="PF00266"/>
    </source>
</evidence>
<dbReference type="EMBL" id="NGJY01000001">
    <property type="protein sequence ID" value="RSU04755.1"/>
    <property type="molecule type" value="Genomic_DNA"/>
</dbReference>
<dbReference type="NCBIfam" id="TIGR01977">
    <property type="entry name" value="am_tr_V_EF2568"/>
    <property type="match status" value="1"/>
</dbReference>
<gene>
    <name evidence="2" type="ORF">CBF31_01675</name>
</gene>
<accession>A0A430AC00</accession>
<reference evidence="2 3" key="1">
    <citation type="submission" date="2017-05" db="EMBL/GenBank/DDBJ databases">
        <title>Vagococcus spp. assemblies.</title>
        <authorList>
            <person name="Gulvik C.A."/>
        </authorList>
    </citation>
    <scope>NUCLEOTIDE SEQUENCE [LARGE SCALE GENOMIC DNA]</scope>
    <source>
        <strain evidence="2 3">CCUG 41755</strain>
    </source>
</reference>
<keyword evidence="3" id="KW-1185">Reference proteome</keyword>
<dbReference type="InterPro" id="IPR015421">
    <property type="entry name" value="PyrdxlP-dep_Trfase_major"/>
</dbReference>
<evidence type="ECO:0000313" key="3">
    <source>
        <dbReference type="Proteomes" id="UP000287101"/>
    </source>
</evidence>
<sequence>MVYYFDNAATTLKKPASVATAVFEAIQSETLGNPSRGAHEPSLNAFRSLYQTRLKVAELFHVSNELTIGFTMNATMALNIAIKGLIPDNSHVISTVLEHNSVLRPLYQLEARGVSTSFVSYDTEANQLNYDDFEKLLTPETKAVVCTHGSNVLGDILDLAFISEFCQKHELMLLVDASQTAGVCDINFDELNLTALCFTGHKSLYGPQGTGGLIVKEGCSLTPLLVGGSGTQSFSKTQPSELPDLLESGTANVHSLLGLDAGLDYVIENKTKNLIGAQHALVRTFYERLCHLPELIFYGTTNNDKKTGIVSLNIKGISAATVANDLSEYYDIAVRPGAHCAPLVHQTFGTEEQGMVRFSFSSFNTVEEVNYAVNAMKELVEKYK</sequence>
<protein>
    <submittedName>
        <fullName evidence="2">Cysteine desulfurase</fullName>
    </submittedName>
</protein>
<dbReference type="RefSeq" id="WP_126830331.1">
    <property type="nucleotide sequence ID" value="NZ_CBCRYB010000002.1"/>
</dbReference>
<dbReference type="Gene3D" id="3.40.640.10">
    <property type="entry name" value="Type I PLP-dependent aspartate aminotransferase-like (Major domain)"/>
    <property type="match status" value="1"/>
</dbReference>